<dbReference type="Pfam" id="PF13407">
    <property type="entry name" value="Peripla_BP_4"/>
    <property type="match status" value="1"/>
</dbReference>
<evidence type="ECO:0000259" key="3">
    <source>
        <dbReference type="Pfam" id="PF13407"/>
    </source>
</evidence>
<evidence type="ECO:0000313" key="4">
    <source>
        <dbReference type="EMBL" id="KZL90994.1"/>
    </source>
</evidence>
<name>A0A162SAT1_9CLOT</name>
<organism evidence="4 5">
    <name type="scientific">Clostridium magnum DSM 2767</name>
    <dbReference type="NCBI Taxonomy" id="1121326"/>
    <lineage>
        <taxon>Bacteria</taxon>
        <taxon>Bacillati</taxon>
        <taxon>Bacillota</taxon>
        <taxon>Clostridia</taxon>
        <taxon>Eubacteriales</taxon>
        <taxon>Clostridiaceae</taxon>
        <taxon>Clostridium</taxon>
    </lineage>
</organism>
<proteinExistence type="inferred from homology"/>
<dbReference type="GO" id="GO:0030288">
    <property type="term" value="C:outer membrane-bounded periplasmic space"/>
    <property type="evidence" value="ECO:0007669"/>
    <property type="project" value="TreeGrafter"/>
</dbReference>
<dbReference type="Proteomes" id="UP000076603">
    <property type="component" value="Unassembled WGS sequence"/>
</dbReference>
<comment type="subcellular location">
    <subcellularLocation>
        <location evidence="1">Cell envelope</location>
    </subcellularLocation>
</comment>
<gene>
    <name evidence="4" type="primary">alsB_1</name>
    <name evidence="4" type="ORF">CLMAG_39050</name>
</gene>
<evidence type="ECO:0000256" key="2">
    <source>
        <dbReference type="ARBA" id="ARBA00007639"/>
    </source>
</evidence>
<accession>A0A162SAT1</accession>
<comment type="caution">
    <text evidence="4">The sequence shown here is derived from an EMBL/GenBank/DDBJ whole genome shotgun (WGS) entry which is preliminary data.</text>
</comment>
<dbReference type="RefSeq" id="WP_201787662.1">
    <property type="nucleotide sequence ID" value="NZ_FQXL01000032.1"/>
</dbReference>
<reference evidence="4 5" key="1">
    <citation type="submission" date="2016-04" db="EMBL/GenBank/DDBJ databases">
        <title>Genome sequence of Clostridium magnum DSM 2767.</title>
        <authorList>
            <person name="Poehlein A."/>
            <person name="Uhlig R."/>
            <person name="Fischer R."/>
            <person name="Bahl H."/>
            <person name="Daniel R."/>
        </authorList>
    </citation>
    <scope>NUCLEOTIDE SEQUENCE [LARGE SCALE GENOMIC DNA]</scope>
    <source>
        <strain evidence="4 5">DSM 2767</strain>
    </source>
</reference>
<dbReference type="SUPFAM" id="SSF53822">
    <property type="entry name" value="Periplasmic binding protein-like I"/>
    <property type="match status" value="1"/>
</dbReference>
<comment type="similarity">
    <text evidence="2">Belongs to the bacterial solute-binding protein 2 family.</text>
</comment>
<feature type="domain" description="Periplasmic binding protein" evidence="3">
    <location>
        <begin position="52"/>
        <end position="300"/>
    </location>
</feature>
<evidence type="ECO:0000313" key="5">
    <source>
        <dbReference type="Proteomes" id="UP000076603"/>
    </source>
</evidence>
<dbReference type="CDD" id="cd19969">
    <property type="entry name" value="PBP1_ABC_sugar_binding-like"/>
    <property type="match status" value="1"/>
</dbReference>
<dbReference type="PATRIC" id="fig|1121326.3.peg.3952"/>
<dbReference type="AlphaFoldDB" id="A0A162SAT1"/>
<dbReference type="InterPro" id="IPR028082">
    <property type="entry name" value="Peripla_BP_I"/>
</dbReference>
<dbReference type="InterPro" id="IPR025997">
    <property type="entry name" value="SBP_2_dom"/>
</dbReference>
<dbReference type="PROSITE" id="PS51257">
    <property type="entry name" value="PROKAR_LIPOPROTEIN"/>
    <property type="match status" value="1"/>
</dbReference>
<evidence type="ECO:0000256" key="1">
    <source>
        <dbReference type="ARBA" id="ARBA00004196"/>
    </source>
</evidence>
<sequence>MPRVRKTFLIIFVGVLMLCSALIGCSNANKNLEDKSVKSPLIGEENEEYYMITFRSGLEYWKGCYKGFEDAGKMYGVKTIYTGGLQYDINEEVAALEQVIAKKPAGIAITCINPNALAIPIKKAIESGIPVVTFDADSPESGRYSFLGTDNESAGIIAAKALNDQIDTEGGEVAIITLPGQKNHEERAEGFRKALEEKYKKLKLVQVANGKSDQVESAKVIAEVIQSHPNIKGIFCTDATGGVGAAVAVKEAGKVGQVKIVSFDTDKGTLDAIKAEVISASISQGTYSMGYQSMNFLYQVKHGLVKQTGDWENRDKNPLPYLVNTGVSIVTKENVDSFYIK</sequence>
<dbReference type="Gene3D" id="3.40.50.2300">
    <property type="match status" value="2"/>
</dbReference>
<dbReference type="PANTHER" id="PTHR30036">
    <property type="entry name" value="D-XYLOSE-BINDING PERIPLASMIC PROTEIN"/>
    <property type="match status" value="1"/>
</dbReference>
<dbReference type="InterPro" id="IPR050555">
    <property type="entry name" value="Bact_Solute-Bind_Prot2"/>
</dbReference>
<dbReference type="PANTHER" id="PTHR30036:SF7">
    <property type="entry name" value="ABC TRANSPORTER PERIPLASMIC-BINDING PROTEIN YPHF"/>
    <property type="match status" value="1"/>
</dbReference>
<protein>
    <submittedName>
        <fullName evidence="4">D-allose-binding periplasmic protein</fullName>
    </submittedName>
</protein>
<dbReference type="STRING" id="1121326.CLMAG_39050"/>
<dbReference type="EMBL" id="LWAE01000004">
    <property type="protein sequence ID" value="KZL90994.1"/>
    <property type="molecule type" value="Genomic_DNA"/>
</dbReference>
<dbReference type="GO" id="GO:0030246">
    <property type="term" value="F:carbohydrate binding"/>
    <property type="evidence" value="ECO:0007669"/>
    <property type="project" value="TreeGrafter"/>
</dbReference>
<keyword evidence="5" id="KW-1185">Reference proteome</keyword>